<name>A0A183SK19_SCHSO</name>
<evidence type="ECO:0000313" key="2">
    <source>
        <dbReference type="Proteomes" id="UP000275846"/>
    </source>
</evidence>
<accession>A0A183SK19</accession>
<evidence type="ECO:0000313" key="3">
    <source>
        <dbReference type="WBParaSite" id="SSLN_0000472201-mRNA-1"/>
    </source>
</evidence>
<sequence>MNLIERTRLFQEKLVIKIFLQQEEIELVRIAVQSTHHACAIPLFPPAANDSQLLLHALTHTQGLLFAQRGSKGPDRDLHHRRRLHRRRSVHVNGQAEARASEEGAAICGCRLTDAELADSTCHLTATLARQTPRREAGVVFAHRLTSSHVINWPPTLSCNFQKIASAQRSHLSNLLNRRMEPD</sequence>
<dbReference type="EMBL" id="UYSU01032913">
    <property type="protein sequence ID" value="VDL90952.1"/>
    <property type="molecule type" value="Genomic_DNA"/>
</dbReference>
<dbReference type="WBParaSite" id="SSLN_0000472201-mRNA-1">
    <property type="protein sequence ID" value="SSLN_0000472201-mRNA-1"/>
    <property type="gene ID" value="SSLN_0000472201"/>
</dbReference>
<dbReference type="AlphaFoldDB" id="A0A183SK19"/>
<reference evidence="1 2" key="2">
    <citation type="submission" date="2018-11" db="EMBL/GenBank/DDBJ databases">
        <authorList>
            <consortium name="Pathogen Informatics"/>
        </authorList>
    </citation>
    <scope>NUCLEOTIDE SEQUENCE [LARGE SCALE GENOMIC DNA]</scope>
    <source>
        <strain evidence="1 2">NST_G2</strain>
    </source>
</reference>
<reference evidence="3" key="1">
    <citation type="submission" date="2016-06" db="UniProtKB">
        <authorList>
            <consortium name="WormBaseParasite"/>
        </authorList>
    </citation>
    <scope>IDENTIFICATION</scope>
</reference>
<dbReference type="Proteomes" id="UP000275846">
    <property type="component" value="Unassembled WGS sequence"/>
</dbReference>
<proteinExistence type="predicted"/>
<organism evidence="3">
    <name type="scientific">Schistocephalus solidus</name>
    <name type="common">Tapeworm</name>
    <dbReference type="NCBI Taxonomy" id="70667"/>
    <lineage>
        <taxon>Eukaryota</taxon>
        <taxon>Metazoa</taxon>
        <taxon>Spiralia</taxon>
        <taxon>Lophotrochozoa</taxon>
        <taxon>Platyhelminthes</taxon>
        <taxon>Cestoda</taxon>
        <taxon>Eucestoda</taxon>
        <taxon>Diphyllobothriidea</taxon>
        <taxon>Diphyllobothriidae</taxon>
        <taxon>Schistocephalus</taxon>
    </lineage>
</organism>
<evidence type="ECO:0000313" key="1">
    <source>
        <dbReference type="EMBL" id="VDL90952.1"/>
    </source>
</evidence>
<keyword evidence="2" id="KW-1185">Reference proteome</keyword>
<gene>
    <name evidence="1" type="ORF">SSLN_LOCUS4567</name>
</gene>
<protein>
    <submittedName>
        <fullName evidence="1 3">Uncharacterized protein</fullName>
    </submittedName>
</protein>